<feature type="transmembrane region" description="Helical" evidence="5">
    <location>
        <begin position="27"/>
        <end position="53"/>
    </location>
</feature>
<comment type="caution">
    <text evidence="6">The sequence shown here is derived from an EMBL/GenBank/DDBJ whole genome shotgun (WGS) entry which is preliminary data.</text>
</comment>
<dbReference type="Pfam" id="PF09685">
    <property type="entry name" value="MamF_MmsF"/>
    <property type="match status" value="1"/>
</dbReference>
<keyword evidence="7" id="KW-1185">Reference proteome</keyword>
<dbReference type="EMBL" id="PZPL01000001">
    <property type="protein sequence ID" value="PTL74502.1"/>
    <property type="molecule type" value="Genomic_DNA"/>
</dbReference>
<comment type="subcellular location">
    <subcellularLocation>
        <location evidence="1">Membrane</location>
        <topology evidence="1">Multi-pass membrane protein</topology>
    </subcellularLocation>
</comment>
<dbReference type="AlphaFoldDB" id="A0A2T4UY78"/>
<evidence type="ECO:0000256" key="3">
    <source>
        <dbReference type="ARBA" id="ARBA00022989"/>
    </source>
</evidence>
<evidence type="ECO:0000256" key="1">
    <source>
        <dbReference type="ARBA" id="ARBA00004141"/>
    </source>
</evidence>
<evidence type="ECO:0000256" key="2">
    <source>
        <dbReference type="ARBA" id="ARBA00022692"/>
    </source>
</evidence>
<protein>
    <recommendedName>
        <fullName evidence="8">DUF4870 domain-containing protein</fullName>
    </recommendedName>
</protein>
<keyword evidence="2 5" id="KW-0812">Transmembrane</keyword>
<dbReference type="RefSeq" id="WP_107575643.1">
    <property type="nucleotide sequence ID" value="NZ_PZPL01000001.1"/>
</dbReference>
<evidence type="ECO:0000256" key="4">
    <source>
        <dbReference type="ARBA" id="ARBA00023136"/>
    </source>
</evidence>
<evidence type="ECO:0000256" key="5">
    <source>
        <dbReference type="SAM" id="Phobius"/>
    </source>
</evidence>
<reference evidence="6 7" key="1">
    <citation type="submission" date="2018-03" db="EMBL/GenBank/DDBJ databases">
        <title>Bacteriophage NCPPB3778 and a type I-E CRISPR drive the evolution of the US Biological Select Agent, Rathayibacter toxicus.</title>
        <authorList>
            <person name="Davis E.W.II."/>
            <person name="Tabima J.F."/>
            <person name="Weisberg A.J."/>
            <person name="Dantas Lopes L."/>
            <person name="Wiseman M.S."/>
            <person name="Wiseman M.S."/>
            <person name="Pupko T."/>
            <person name="Belcher M.S."/>
            <person name="Sechler A.J."/>
            <person name="Tancos M.A."/>
            <person name="Schroeder B.K."/>
            <person name="Murray T.D."/>
            <person name="Luster D.G."/>
            <person name="Schneider W.L."/>
            <person name="Rogers E."/>
            <person name="Andreote F.D."/>
            <person name="Grunwald N.J."/>
            <person name="Putnam M.L."/>
            <person name="Chang J.H."/>
        </authorList>
    </citation>
    <scope>NUCLEOTIDE SEQUENCE [LARGE SCALE GENOMIC DNA]</scope>
    <source>
        <strain evidence="6 7">DSM 15933</strain>
    </source>
</reference>
<feature type="transmembrane region" description="Helical" evidence="5">
    <location>
        <begin position="73"/>
        <end position="95"/>
    </location>
</feature>
<proteinExistence type="predicted"/>
<keyword evidence="3 5" id="KW-1133">Transmembrane helix</keyword>
<dbReference type="InterPro" id="IPR019109">
    <property type="entry name" value="MamF_MmsF"/>
</dbReference>
<feature type="transmembrane region" description="Helical" evidence="5">
    <location>
        <begin position="107"/>
        <end position="130"/>
    </location>
</feature>
<organism evidence="6 7">
    <name type="scientific">Rathayibacter caricis DSM 15933</name>
    <dbReference type="NCBI Taxonomy" id="1328867"/>
    <lineage>
        <taxon>Bacteria</taxon>
        <taxon>Bacillati</taxon>
        <taxon>Actinomycetota</taxon>
        <taxon>Actinomycetes</taxon>
        <taxon>Micrococcales</taxon>
        <taxon>Microbacteriaceae</taxon>
        <taxon>Rathayibacter</taxon>
    </lineage>
</organism>
<accession>A0A2T4UY78</accession>
<evidence type="ECO:0000313" key="7">
    <source>
        <dbReference type="Proteomes" id="UP000241085"/>
    </source>
</evidence>
<sequence>MSSTPPDPRPEALPPAQPAPPTGAMPYALGFLALTGIPFLSLIVAGVVMAAVYPSARRRGGAAAENGRRAANWGLTTVLITVLCLVGHFVLLFALTADAPSTSFYPIGIPITVFAVLAVAHLVVIICGLVSANRGHVFRNPLAIPFLRRRTAH</sequence>
<evidence type="ECO:0008006" key="8">
    <source>
        <dbReference type="Google" id="ProtNLM"/>
    </source>
</evidence>
<evidence type="ECO:0000313" key="6">
    <source>
        <dbReference type="EMBL" id="PTL74502.1"/>
    </source>
</evidence>
<name>A0A2T4UY78_9MICO</name>
<dbReference type="Proteomes" id="UP000241085">
    <property type="component" value="Unassembled WGS sequence"/>
</dbReference>
<gene>
    <name evidence="6" type="ORF">C1I63_17885</name>
</gene>
<keyword evidence="4 5" id="KW-0472">Membrane</keyword>